<feature type="region of interest" description="Disordered" evidence="1">
    <location>
        <begin position="59"/>
        <end position="82"/>
    </location>
</feature>
<dbReference type="Proteomes" id="UP001558613">
    <property type="component" value="Unassembled WGS sequence"/>
</dbReference>
<evidence type="ECO:0000256" key="1">
    <source>
        <dbReference type="SAM" id="MobiDB-lite"/>
    </source>
</evidence>
<sequence>MEGPPAAPSVCPSAQTCEESRSSSACLGLAPPALPARQNQAQTCLSACLGPGLIGPSDPPSVSWQSAPSPHTSLRRSQLDPQRKHRLTERCLYQRLAIGLSIGPHTGNHSISACHLIPVCLALRKSTRALRHMRTSNTSDLVSRGNHSCVRVIIVMHNSTSCLIRFCSSQLLVCSILKRSSGLVRTRRLAVQLTRVTVMLHNSSSSAFPRITRCITAATLRNKRTPLDGVRTCTVTSLRF</sequence>
<feature type="compositionally biased region" description="Polar residues" evidence="1">
    <location>
        <begin position="60"/>
        <end position="76"/>
    </location>
</feature>
<evidence type="ECO:0000313" key="2">
    <source>
        <dbReference type="EMBL" id="KAL1277466.1"/>
    </source>
</evidence>
<reference evidence="2 3" key="1">
    <citation type="submission" date="2023-09" db="EMBL/GenBank/DDBJ databases">
        <authorList>
            <person name="Wang M."/>
        </authorList>
    </citation>
    <scope>NUCLEOTIDE SEQUENCE [LARGE SCALE GENOMIC DNA]</scope>
    <source>
        <strain evidence="2">GT-2023</strain>
        <tissue evidence="2">Liver</tissue>
    </source>
</reference>
<dbReference type="EMBL" id="JAYMGO010000003">
    <property type="protein sequence ID" value="KAL1277466.1"/>
    <property type="molecule type" value="Genomic_DNA"/>
</dbReference>
<evidence type="ECO:0000313" key="3">
    <source>
        <dbReference type="Proteomes" id="UP001558613"/>
    </source>
</evidence>
<gene>
    <name evidence="2" type="ORF">QQF64_024139</name>
</gene>
<proteinExistence type="predicted"/>
<keyword evidence="3" id="KW-1185">Reference proteome</keyword>
<name>A0ABR3NKD5_9TELE</name>
<protein>
    <submittedName>
        <fullName evidence="2">Uncharacterized protein</fullName>
    </submittedName>
</protein>
<comment type="caution">
    <text evidence="2">The sequence shown here is derived from an EMBL/GenBank/DDBJ whole genome shotgun (WGS) entry which is preliminary data.</text>
</comment>
<organism evidence="2 3">
    <name type="scientific">Cirrhinus molitorella</name>
    <name type="common">mud carp</name>
    <dbReference type="NCBI Taxonomy" id="172907"/>
    <lineage>
        <taxon>Eukaryota</taxon>
        <taxon>Metazoa</taxon>
        <taxon>Chordata</taxon>
        <taxon>Craniata</taxon>
        <taxon>Vertebrata</taxon>
        <taxon>Euteleostomi</taxon>
        <taxon>Actinopterygii</taxon>
        <taxon>Neopterygii</taxon>
        <taxon>Teleostei</taxon>
        <taxon>Ostariophysi</taxon>
        <taxon>Cypriniformes</taxon>
        <taxon>Cyprinidae</taxon>
        <taxon>Labeoninae</taxon>
        <taxon>Labeonini</taxon>
        <taxon>Cirrhinus</taxon>
    </lineage>
</organism>
<accession>A0ABR3NKD5</accession>